<dbReference type="Pfam" id="PF13374">
    <property type="entry name" value="TPR_10"/>
    <property type="match status" value="1"/>
</dbReference>
<gene>
    <name evidence="1" type="ORF">HD593_002019</name>
</gene>
<accession>A0A7X0NPG9</accession>
<evidence type="ECO:0000313" key="2">
    <source>
        <dbReference type="Proteomes" id="UP000565579"/>
    </source>
</evidence>
<dbReference type="SUPFAM" id="SSF48452">
    <property type="entry name" value="TPR-like"/>
    <property type="match status" value="3"/>
</dbReference>
<dbReference type="InterPro" id="IPR027417">
    <property type="entry name" value="P-loop_NTPase"/>
</dbReference>
<reference evidence="1 2" key="1">
    <citation type="submission" date="2020-08" db="EMBL/GenBank/DDBJ databases">
        <title>Sequencing the genomes of 1000 actinobacteria strains.</title>
        <authorList>
            <person name="Klenk H.-P."/>
        </authorList>
    </citation>
    <scope>NUCLEOTIDE SEQUENCE [LARGE SCALE GENOMIC DNA]</scope>
    <source>
        <strain evidence="1 2">DSM 43768</strain>
    </source>
</reference>
<dbReference type="Proteomes" id="UP000565579">
    <property type="component" value="Unassembled WGS sequence"/>
</dbReference>
<proteinExistence type="predicted"/>
<dbReference type="Gene3D" id="3.40.50.300">
    <property type="entry name" value="P-loop containing nucleotide triphosphate hydrolases"/>
    <property type="match status" value="1"/>
</dbReference>
<dbReference type="Pfam" id="PF13424">
    <property type="entry name" value="TPR_12"/>
    <property type="match status" value="3"/>
</dbReference>
<dbReference type="Gene3D" id="1.25.40.10">
    <property type="entry name" value="Tetratricopeptide repeat domain"/>
    <property type="match status" value="2"/>
</dbReference>
<dbReference type="SUPFAM" id="SSF52540">
    <property type="entry name" value="P-loop containing nucleoside triphosphate hydrolases"/>
    <property type="match status" value="1"/>
</dbReference>
<name>A0A7X0NPG9_9ACTN</name>
<dbReference type="PANTHER" id="PTHR46082">
    <property type="entry name" value="ATP/GTP-BINDING PROTEIN-RELATED"/>
    <property type="match status" value="1"/>
</dbReference>
<dbReference type="InterPro" id="IPR011990">
    <property type="entry name" value="TPR-like_helical_dom_sf"/>
</dbReference>
<sequence length="793" mass="87627">MLPQALHGIGGVGKTQVAIEYAYRCRGEYDLIWWVPADQPSLIPSSLAPLAPHLNLPSAKAVGIEEAAAAVLEALRLGEPFSRWLLIFDNADEPAEITPYIPPHSGHVLITSRNQRWKGVVDTLEVDVFSRTESMQFLNRRVPDSLSPQDTVRLAERLGDLPLALEQAGALQAETGMSAEEYLELLSEQPAAILGQVRASEYPATMTAAWQLSVSKLREQLPEAVLLLQACAFFGPEPIPLDVFRRGAAAAGPRLRDLLGHPILRTQAVRVLGRFALGRIDPVNRTIQIHRLVQALLQEELTAEDRKAFREEVHLLLGGAAPADASDESKWPRFNELVPHVIPTEVATTRVREVREFAVNMVRYLQRSGDPRSARRFVDLFLSNWIEDSGPDDPDVLMAQWQLAHLMRLAGEFKAAYDVNRDAIDRAQRVLGMEDANALAIFSSFGSDLRAAGEFAEARNHDEAALRLYQSAFGEQHARTLNILNNLALDHALNSDYRAARDLHQRTFMLQSESEGSNKSDVLSSWTNLARAVRLCGDYAEARFLGEDAYDFGRQELGAENRITIVAARDLSNAQRRSGAYDESLELAHEVFDRSKRLFGPHAPDTLAAAMSLANILRTVGREGEAYEIAADTMERYPKLYGETHPYNYGCLGNLALLRRVQGDAAGARDLNQQAFSGLVDKLGKNHHYSLTIAVNLATDLFVLGDHEGSVELGKDTYERCQQVLGEDHPMTVGCAANLSLSLRATEGGEDAADKLIEDALNRYARTLGMAHADTRAAKEGRQLDFDFDPPPL</sequence>
<dbReference type="EMBL" id="JACHMI010000001">
    <property type="protein sequence ID" value="MBB6547224.1"/>
    <property type="molecule type" value="Genomic_DNA"/>
</dbReference>
<protein>
    <submittedName>
        <fullName evidence="1">Tetratricopeptide (TPR) repeat protein</fullName>
    </submittedName>
</protein>
<dbReference type="NCBIfam" id="NF040586">
    <property type="entry name" value="FxSxx_TPR"/>
    <property type="match status" value="1"/>
</dbReference>
<dbReference type="InterPro" id="IPR053137">
    <property type="entry name" value="NLR-like"/>
</dbReference>
<dbReference type="PANTHER" id="PTHR46082:SF6">
    <property type="entry name" value="AAA+ ATPASE DOMAIN-CONTAINING PROTEIN-RELATED"/>
    <property type="match status" value="1"/>
</dbReference>
<evidence type="ECO:0000313" key="1">
    <source>
        <dbReference type="EMBL" id="MBB6547224.1"/>
    </source>
</evidence>
<keyword evidence="2" id="KW-1185">Reference proteome</keyword>
<comment type="caution">
    <text evidence="1">The sequence shown here is derived from an EMBL/GenBank/DDBJ whole genome shotgun (WGS) entry which is preliminary data.</text>
</comment>
<organism evidence="1 2">
    <name type="scientific">Nonomuraea rubra</name>
    <dbReference type="NCBI Taxonomy" id="46180"/>
    <lineage>
        <taxon>Bacteria</taxon>
        <taxon>Bacillati</taxon>
        <taxon>Actinomycetota</taxon>
        <taxon>Actinomycetes</taxon>
        <taxon>Streptosporangiales</taxon>
        <taxon>Streptosporangiaceae</taxon>
        <taxon>Nonomuraea</taxon>
    </lineage>
</organism>
<dbReference type="AlphaFoldDB" id="A0A7X0NPG9"/>